<dbReference type="RefSeq" id="WP_341695170.1">
    <property type="nucleotide sequence ID" value="NZ_JBBYHR010000001.1"/>
</dbReference>
<reference evidence="1 2" key="1">
    <citation type="submission" date="2024-04" db="EMBL/GenBank/DDBJ databases">
        <title>Flavobacterium sp. DGU11 16S ribosomal RNA gene Genome sequencing and assembly.</title>
        <authorList>
            <person name="Park S."/>
        </authorList>
    </citation>
    <scope>NUCLEOTIDE SEQUENCE [LARGE SCALE GENOMIC DNA]</scope>
    <source>
        <strain evidence="1 2">DGU11</strain>
    </source>
</reference>
<sequence>MERITTDTTRFFNELRKELLPHFNHQHQDWMFTFCQIGQLADHAFSFSLYGGSENKIVFRKWDAALDGKRYLHIYNLDRLAVTEKAITASDSEINGIHRLFKPETFSIVNPDTLALDGLHCELLTQDKDLKWNTDEQMNEQLHIFIKILRDQDAFSY</sequence>
<keyword evidence="2" id="KW-1185">Reference proteome</keyword>
<accession>A0ABU9HSF5</accession>
<evidence type="ECO:0000313" key="2">
    <source>
        <dbReference type="Proteomes" id="UP001464555"/>
    </source>
</evidence>
<dbReference type="Proteomes" id="UP001464555">
    <property type="component" value="Unassembled WGS sequence"/>
</dbReference>
<evidence type="ECO:0000313" key="1">
    <source>
        <dbReference type="EMBL" id="MEL1242845.1"/>
    </source>
</evidence>
<proteinExistence type="predicted"/>
<organism evidence="1 2">
    <name type="scientific">Flavobacterium arundinis</name>
    <dbReference type="NCBI Taxonomy" id="3139143"/>
    <lineage>
        <taxon>Bacteria</taxon>
        <taxon>Pseudomonadati</taxon>
        <taxon>Bacteroidota</taxon>
        <taxon>Flavobacteriia</taxon>
        <taxon>Flavobacteriales</taxon>
        <taxon>Flavobacteriaceae</taxon>
        <taxon>Flavobacterium</taxon>
    </lineage>
</organism>
<comment type="caution">
    <text evidence="1">The sequence shown here is derived from an EMBL/GenBank/DDBJ whole genome shotgun (WGS) entry which is preliminary data.</text>
</comment>
<gene>
    <name evidence="1" type="ORF">AAEO56_01115</name>
</gene>
<name>A0ABU9HSF5_9FLAO</name>
<dbReference type="EMBL" id="JBBYHR010000001">
    <property type="protein sequence ID" value="MEL1242845.1"/>
    <property type="molecule type" value="Genomic_DNA"/>
</dbReference>
<protein>
    <submittedName>
        <fullName evidence="1">Uncharacterized protein</fullName>
    </submittedName>
</protein>